<dbReference type="Gene3D" id="3.40.50.2300">
    <property type="match status" value="1"/>
</dbReference>
<evidence type="ECO:0000313" key="7">
    <source>
        <dbReference type="Proteomes" id="UP000199518"/>
    </source>
</evidence>
<organism evidence="6 7">
    <name type="scientific">Planctomicrobium piriforme</name>
    <dbReference type="NCBI Taxonomy" id="1576369"/>
    <lineage>
        <taxon>Bacteria</taxon>
        <taxon>Pseudomonadati</taxon>
        <taxon>Planctomycetota</taxon>
        <taxon>Planctomycetia</taxon>
        <taxon>Planctomycetales</taxon>
        <taxon>Planctomycetaceae</taxon>
        <taxon>Planctomicrobium</taxon>
    </lineage>
</organism>
<name>A0A1I3MMK8_9PLAN</name>
<proteinExistence type="predicted"/>
<gene>
    <name evidence="6" type="ORF">SAMN05421753_11446</name>
</gene>
<protein>
    <submittedName>
        <fullName evidence="6">DNA-binding response regulator, NarL/FixJ family, contains REC and HTH domains</fullName>
    </submittedName>
</protein>
<dbReference type="InterPro" id="IPR039420">
    <property type="entry name" value="WalR-like"/>
</dbReference>
<keyword evidence="7" id="KW-1185">Reference proteome</keyword>
<keyword evidence="1 3" id="KW-0597">Phosphoprotein</keyword>
<dbReference type="InterPro" id="IPR011006">
    <property type="entry name" value="CheY-like_superfamily"/>
</dbReference>
<dbReference type="SMART" id="SM00421">
    <property type="entry name" value="HTH_LUXR"/>
    <property type="match status" value="1"/>
</dbReference>
<dbReference type="GO" id="GO:0006355">
    <property type="term" value="P:regulation of DNA-templated transcription"/>
    <property type="evidence" value="ECO:0007669"/>
    <property type="project" value="InterPro"/>
</dbReference>
<dbReference type="PROSITE" id="PS50110">
    <property type="entry name" value="RESPONSE_REGULATORY"/>
    <property type="match status" value="1"/>
</dbReference>
<dbReference type="PROSITE" id="PS00622">
    <property type="entry name" value="HTH_LUXR_1"/>
    <property type="match status" value="1"/>
</dbReference>
<dbReference type="OrthoDB" id="9796655at2"/>
<evidence type="ECO:0000313" key="6">
    <source>
        <dbReference type="EMBL" id="SFI97965.1"/>
    </source>
</evidence>
<dbReference type="SUPFAM" id="SSF52172">
    <property type="entry name" value="CheY-like"/>
    <property type="match status" value="1"/>
</dbReference>
<dbReference type="InterPro" id="IPR058245">
    <property type="entry name" value="NreC/VraR/RcsB-like_REC"/>
</dbReference>
<dbReference type="InterPro" id="IPR016032">
    <property type="entry name" value="Sig_transdc_resp-reg_C-effctor"/>
</dbReference>
<dbReference type="SMART" id="SM00448">
    <property type="entry name" value="REC"/>
    <property type="match status" value="1"/>
</dbReference>
<feature type="domain" description="HTH luxR-type" evidence="4">
    <location>
        <begin position="164"/>
        <end position="233"/>
    </location>
</feature>
<evidence type="ECO:0000259" key="5">
    <source>
        <dbReference type="PROSITE" id="PS50110"/>
    </source>
</evidence>
<reference evidence="7" key="1">
    <citation type="submission" date="2016-10" db="EMBL/GenBank/DDBJ databases">
        <authorList>
            <person name="Varghese N."/>
            <person name="Submissions S."/>
        </authorList>
    </citation>
    <scope>NUCLEOTIDE SEQUENCE [LARGE SCALE GENOMIC DNA]</scope>
    <source>
        <strain evidence="7">DSM 26348</strain>
    </source>
</reference>
<feature type="domain" description="Response regulatory" evidence="5">
    <location>
        <begin position="23"/>
        <end position="139"/>
    </location>
</feature>
<dbReference type="PRINTS" id="PR00038">
    <property type="entry name" value="HTHLUXR"/>
</dbReference>
<dbReference type="Pfam" id="PF00072">
    <property type="entry name" value="Response_reg"/>
    <property type="match status" value="1"/>
</dbReference>
<dbReference type="PROSITE" id="PS50043">
    <property type="entry name" value="HTH_LUXR_2"/>
    <property type="match status" value="1"/>
</dbReference>
<dbReference type="GO" id="GO:0000160">
    <property type="term" value="P:phosphorelay signal transduction system"/>
    <property type="evidence" value="ECO:0007669"/>
    <property type="project" value="InterPro"/>
</dbReference>
<feature type="modified residue" description="4-aspartylphosphate" evidence="3">
    <location>
        <position position="74"/>
    </location>
</feature>
<dbReference type="GO" id="GO:0003677">
    <property type="term" value="F:DNA binding"/>
    <property type="evidence" value="ECO:0007669"/>
    <property type="project" value="UniProtKB-KW"/>
</dbReference>
<dbReference type="InterPro" id="IPR001789">
    <property type="entry name" value="Sig_transdc_resp-reg_receiver"/>
</dbReference>
<dbReference type="EMBL" id="FOQD01000014">
    <property type="protein sequence ID" value="SFI97965.1"/>
    <property type="molecule type" value="Genomic_DNA"/>
</dbReference>
<dbReference type="SUPFAM" id="SSF46894">
    <property type="entry name" value="C-terminal effector domain of the bipartite response regulators"/>
    <property type="match status" value="1"/>
</dbReference>
<dbReference type="Pfam" id="PF00196">
    <property type="entry name" value="GerE"/>
    <property type="match status" value="1"/>
</dbReference>
<dbReference type="AlphaFoldDB" id="A0A1I3MMK8"/>
<sequence>MGLPVAAGGAENLPSPDVERQWKILIVDDHPLVRKGMVTLISQEPDLKVVGEAAEMQDAAKLAGELEPDLMVIDISLRSGNGLELVKQITSANPRIKMLVCSMHDESLFAERCLRAGAGGYLNKEAASDQVIDAIRSILGGKTFVSPQLAERLLNRIVAGGNGDVSPIESLTDRELEVFGLIGQGLTTRQIAERLHLSYKTIESYRENLKAKLSLRNAAELNRHAVQWALENG</sequence>
<dbReference type="CDD" id="cd06170">
    <property type="entry name" value="LuxR_C_like"/>
    <property type="match status" value="1"/>
</dbReference>
<evidence type="ECO:0000256" key="1">
    <source>
        <dbReference type="ARBA" id="ARBA00022553"/>
    </source>
</evidence>
<dbReference type="Proteomes" id="UP000199518">
    <property type="component" value="Unassembled WGS sequence"/>
</dbReference>
<dbReference type="InterPro" id="IPR000792">
    <property type="entry name" value="Tscrpt_reg_LuxR_C"/>
</dbReference>
<evidence type="ECO:0000259" key="4">
    <source>
        <dbReference type="PROSITE" id="PS50043"/>
    </source>
</evidence>
<dbReference type="PANTHER" id="PTHR43214">
    <property type="entry name" value="TWO-COMPONENT RESPONSE REGULATOR"/>
    <property type="match status" value="1"/>
</dbReference>
<dbReference type="PANTHER" id="PTHR43214:SF43">
    <property type="entry name" value="TWO-COMPONENT RESPONSE REGULATOR"/>
    <property type="match status" value="1"/>
</dbReference>
<evidence type="ECO:0000256" key="3">
    <source>
        <dbReference type="PROSITE-ProRule" id="PRU00169"/>
    </source>
</evidence>
<dbReference type="CDD" id="cd17535">
    <property type="entry name" value="REC_NarL-like"/>
    <property type="match status" value="1"/>
</dbReference>
<evidence type="ECO:0000256" key="2">
    <source>
        <dbReference type="ARBA" id="ARBA00023125"/>
    </source>
</evidence>
<dbReference type="STRING" id="1576369.SAMN05421753_11446"/>
<keyword evidence="2 6" id="KW-0238">DNA-binding</keyword>
<accession>A0A1I3MMK8</accession>